<name>A0AAD9IRE8_RIDPI</name>
<keyword evidence="3" id="KW-1185">Reference proteome</keyword>
<gene>
    <name evidence="2" type="ORF">NP493_6299g00000</name>
</gene>
<organism evidence="2 3">
    <name type="scientific">Ridgeia piscesae</name>
    <name type="common">Tubeworm</name>
    <dbReference type="NCBI Taxonomy" id="27915"/>
    <lineage>
        <taxon>Eukaryota</taxon>
        <taxon>Metazoa</taxon>
        <taxon>Spiralia</taxon>
        <taxon>Lophotrochozoa</taxon>
        <taxon>Annelida</taxon>
        <taxon>Polychaeta</taxon>
        <taxon>Sedentaria</taxon>
        <taxon>Canalipalpata</taxon>
        <taxon>Sabellida</taxon>
        <taxon>Siboglinidae</taxon>
        <taxon>Ridgeia</taxon>
    </lineage>
</organism>
<reference evidence="2" key="1">
    <citation type="journal article" date="2023" name="Mol. Biol. Evol.">
        <title>Third-Generation Sequencing Reveals the Adaptive Role of the Epigenome in Three Deep-Sea Polychaetes.</title>
        <authorList>
            <person name="Perez M."/>
            <person name="Aroh O."/>
            <person name="Sun Y."/>
            <person name="Lan Y."/>
            <person name="Juniper S.K."/>
            <person name="Young C.R."/>
            <person name="Angers B."/>
            <person name="Qian P.Y."/>
        </authorList>
    </citation>
    <scope>NUCLEOTIDE SEQUENCE</scope>
    <source>
        <strain evidence="2">R07B-5</strain>
    </source>
</reference>
<accession>A0AAD9IRE8</accession>
<evidence type="ECO:0000313" key="2">
    <source>
        <dbReference type="EMBL" id="KAK2139617.1"/>
    </source>
</evidence>
<sequence length="79" mass="9049">MEVSKLIPLVLLASLLVAEVSAIDVRNILSKRLCRFRCRRRRNQCATDCFKSKLIVCEGQRTACLENCVMLEVVCMERC</sequence>
<dbReference type="EMBL" id="JAODUO010006291">
    <property type="protein sequence ID" value="KAK2139617.1"/>
    <property type="molecule type" value="Genomic_DNA"/>
</dbReference>
<dbReference type="AlphaFoldDB" id="A0AAD9IRE8"/>
<protein>
    <submittedName>
        <fullName evidence="2">Uncharacterized protein</fullName>
    </submittedName>
</protein>
<feature type="signal peptide" evidence="1">
    <location>
        <begin position="1"/>
        <end position="22"/>
    </location>
</feature>
<feature type="chain" id="PRO_5042182274" evidence="1">
    <location>
        <begin position="23"/>
        <end position="79"/>
    </location>
</feature>
<proteinExistence type="predicted"/>
<evidence type="ECO:0000313" key="3">
    <source>
        <dbReference type="Proteomes" id="UP001209878"/>
    </source>
</evidence>
<dbReference type="Proteomes" id="UP001209878">
    <property type="component" value="Unassembled WGS sequence"/>
</dbReference>
<evidence type="ECO:0000256" key="1">
    <source>
        <dbReference type="SAM" id="SignalP"/>
    </source>
</evidence>
<keyword evidence="1" id="KW-0732">Signal</keyword>
<comment type="caution">
    <text evidence="2">The sequence shown here is derived from an EMBL/GenBank/DDBJ whole genome shotgun (WGS) entry which is preliminary data.</text>
</comment>